<evidence type="ECO:0000256" key="10">
    <source>
        <dbReference type="ARBA" id="ARBA00023268"/>
    </source>
</evidence>
<dbReference type="NCBIfam" id="NF006829">
    <property type="entry name" value="PRK09352.1"/>
    <property type="match status" value="1"/>
</dbReference>
<dbReference type="SUPFAM" id="SSF53901">
    <property type="entry name" value="Thiolase-like"/>
    <property type="match status" value="1"/>
</dbReference>
<feature type="active site" evidence="13">
    <location>
        <position position="119"/>
    </location>
</feature>
<evidence type="ECO:0000256" key="8">
    <source>
        <dbReference type="ARBA" id="ARBA00023098"/>
    </source>
</evidence>
<dbReference type="Proteomes" id="UP000002430">
    <property type="component" value="Chromosome"/>
</dbReference>
<dbReference type="Pfam" id="PF08541">
    <property type="entry name" value="ACP_syn_III_C"/>
    <property type="match status" value="1"/>
</dbReference>
<feature type="domain" description="Beta-ketoacyl-[acyl-carrier-protein] synthase III N-terminal" evidence="15">
    <location>
        <begin position="113"/>
        <end position="177"/>
    </location>
</feature>
<evidence type="ECO:0000256" key="7">
    <source>
        <dbReference type="ARBA" id="ARBA00022832"/>
    </source>
</evidence>
<keyword evidence="17" id="KW-1185">Reference proteome</keyword>
<dbReference type="Gene3D" id="3.40.47.10">
    <property type="match status" value="1"/>
</dbReference>
<keyword evidence="6 13" id="KW-0808">Transferase</keyword>
<evidence type="ECO:0000256" key="6">
    <source>
        <dbReference type="ARBA" id="ARBA00022679"/>
    </source>
</evidence>
<sequence>MNIPFTTNSLYIEGIGSYTPSTILTNEDLCQLVDTTNDWIVTRTGIKSRYILNDYENTSDAGYIAAKLALENAKITTDSISHLIVATCTPDFLCPNTACVISKKLGIVGPMAFDINAACSGFIYGLNIVQHIANDPTACILLIGSDALSKRVNWKDRSTCILFGDGAGALVLKGKKTLSTIAEVQDTVCYANGSYTSLLTVGGGTSKKYNLGDTIDDTFFIKMEGQEVFKHAVRNLTEVCTTILQKHDLSFKDIDLFIPHQANQRIIEAAASRLSIPHEKTFITLDKYGNTSAASIPLAIADAIKQQRIQSGMRVLLATFGGGFTWGAAILNFY</sequence>
<comment type="catalytic activity">
    <reaction evidence="12">
        <text>malonyl-[ACP] + acetyl-CoA + H(+) = 3-oxobutanoyl-[ACP] + CO2 + CoA</text>
        <dbReference type="Rhea" id="RHEA:12080"/>
        <dbReference type="Rhea" id="RHEA-COMP:9623"/>
        <dbReference type="Rhea" id="RHEA-COMP:9625"/>
        <dbReference type="ChEBI" id="CHEBI:15378"/>
        <dbReference type="ChEBI" id="CHEBI:16526"/>
        <dbReference type="ChEBI" id="CHEBI:57287"/>
        <dbReference type="ChEBI" id="CHEBI:57288"/>
        <dbReference type="ChEBI" id="CHEBI:78449"/>
        <dbReference type="ChEBI" id="CHEBI:78450"/>
        <dbReference type="EC" id="2.3.1.180"/>
    </reaction>
    <physiologicalReaction direction="left-to-right" evidence="12">
        <dbReference type="Rhea" id="RHEA:12081"/>
    </physiologicalReaction>
</comment>
<dbReference type="InterPro" id="IPR013751">
    <property type="entry name" value="ACP_syn_III_N"/>
</dbReference>
<dbReference type="GO" id="GO:0044550">
    <property type="term" value="P:secondary metabolite biosynthetic process"/>
    <property type="evidence" value="ECO:0007669"/>
    <property type="project" value="TreeGrafter"/>
</dbReference>
<keyword evidence="5 13" id="KW-0444">Lipid biosynthesis</keyword>
<evidence type="ECO:0000256" key="1">
    <source>
        <dbReference type="ARBA" id="ARBA00005194"/>
    </source>
</evidence>
<feature type="active site" evidence="13">
    <location>
        <position position="260"/>
    </location>
</feature>
<dbReference type="CDD" id="cd00830">
    <property type="entry name" value="KAS_III"/>
    <property type="match status" value="1"/>
</dbReference>
<keyword evidence="9 13" id="KW-0275">Fatty acid biosynthesis</keyword>
<dbReference type="NCBIfam" id="TIGR00747">
    <property type="entry name" value="fabH"/>
    <property type="match status" value="1"/>
</dbReference>
<dbReference type="EC" id="2.3.1.180" evidence="3 13"/>
<evidence type="ECO:0000259" key="14">
    <source>
        <dbReference type="Pfam" id="PF08541"/>
    </source>
</evidence>
<comment type="pathway">
    <text evidence="1 13">Lipid metabolism; fatty acid biosynthesis.</text>
</comment>
<evidence type="ECO:0000256" key="3">
    <source>
        <dbReference type="ARBA" id="ARBA00012333"/>
    </source>
</evidence>
<evidence type="ECO:0000256" key="5">
    <source>
        <dbReference type="ARBA" id="ARBA00022516"/>
    </source>
</evidence>
<dbReference type="GO" id="GO:0006633">
    <property type="term" value="P:fatty acid biosynthetic process"/>
    <property type="evidence" value="ECO:0007669"/>
    <property type="project" value="UniProtKB-UniRule"/>
</dbReference>
<dbReference type="GO" id="GO:0005737">
    <property type="term" value="C:cytoplasm"/>
    <property type="evidence" value="ECO:0007669"/>
    <property type="project" value="UniProtKB-SubCell"/>
</dbReference>
<evidence type="ECO:0000256" key="2">
    <source>
        <dbReference type="ARBA" id="ARBA00008642"/>
    </source>
</evidence>
<keyword evidence="11 13" id="KW-0012">Acyltransferase</keyword>
<protein>
    <recommendedName>
        <fullName evidence="3 13">Beta-ketoacyl-[acyl-carrier-protein] synthase III</fullName>
        <shortName evidence="13">Beta-ketoacyl-ACP synthase III</shortName>
        <shortName evidence="13">KAS III</shortName>
        <ecNumber evidence="3 13">2.3.1.180</ecNumber>
    </recommendedName>
    <alternativeName>
        <fullName evidence="13">3-oxoacyl-[acyl-carrier-protein] synthase 3</fullName>
    </alternativeName>
    <alternativeName>
        <fullName evidence="13">3-oxoacyl-[acyl-carrier-protein] synthase III</fullName>
    </alternativeName>
</protein>
<evidence type="ECO:0000256" key="11">
    <source>
        <dbReference type="ARBA" id="ARBA00023315"/>
    </source>
</evidence>
<name>Q1MS08_LAWIP</name>
<feature type="active site" evidence="13">
    <location>
        <position position="290"/>
    </location>
</feature>
<dbReference type="eggNOG" id="COG0332">
    <property type="taxonomic scope" value="Bacteria"/>
</dbReference>
<dbReference type="KEGG" id="lip:LI0162"/>
<dbReference type="OrthoDB" id="9815506at2"/>
<evidence type="ECO:0000256" key="12">
    <source>
        <dbReference type="ARBA" id="ARBA00051096"/>
    </source>
</evidence>
<evidence type="ECO:0000256" key="9">
    <source>
        <dbReference type="ARBA" id="ARBA00023160"/>
    </source>
</evidence>
<dbReference type="PANTHER" id="PTHR34069">
    <property type="entry name" value="3-OXOACYL-[ACYL-CARRIER-PROTEIN] SYNTHASE 3"/>
    <property type="match status" value="1"/>
</dbReference>
<feature type="region of interest" description="ACP-binding" evidence="13">
    <location>
        <begin position="261"/>
        <end position="265"/>
    </location>
</feature>
<feature type="domain" description="Beta-ketoacyl-[acyl-carrier-protein] synthase III C-terminal" evidence="14">
    <location>
        <begin position="244"/>
        <end position="332"/>
    </location>
</feature>
<gene>
    <name evidence="13 16" type="primary">fabH</name>
    <name evidence="16" type="ordered locus">LI0162</name>
</gene>
<comment type="subcellular location">
    <subcellularLocation>
        <location evidence="13">Cytoplasm</location>
    </subcellularLocation>
</comment>
<keyword evidence="8 13" id="KW-0443">Lipid metabolism</keyword>
<organism evidence="16 17">
    <name type="scientific">Lawsonia intracellularis (strain PHE/MN1-00)</name>
    <dbReference type="NCBI Taxonomy" id="363253"/>
    <lineage>
        <taxon>Bacteria</taxon>
        <taxon>Pseudomonadati</taxon>
        <taxon>Thermodesulfobacteriota</taxon>
        <taxon>Desulfovibrionia</taxon>
        <taxon>Desulfovibrionales</taxon>
        <taxon>Desulfovibrionaceae</taxon>
        <taxon>Lawsonia</taxon>
    </lineage>
</organism>
<dbReference type="RefSeq" id="WP_011526244.1">
    <property type="nucleotide sequence ID" value="NC_008011.1"/>
</dbReference>
<keyword evidence="10 13" id="KW-0511">Multifunctional enzyme</keyword>
<comment type="similarity">
    <text evidence="2 13">Belongs to the thiolase-like superfamily. FabH family.</text>
</comment>
<dbReference type="GO" id="GO:0004315">
    <property type="term" value="F:3-oxoacyl-[acyl-carrier-protein] synthase activity"/>
    <property type="evidence" value="ECO:0007669"/>
    <property type="project" value="InterPro"/>
</dbReference>
<dbReference type="PANTHER" id="PTHR34069:SF2">
    <property type="entry name" value="BETA-KETOACYL-[ACYL-CARRIER-PROTEIN] SYNTHASE III"/>
    <property type="match status" value="1"/>
</dbReference>
<comment type="domain">
    <text evidence="13">The last Arg residue of the ACP-binding site is essential for the weak association between ACP/AcpP and FabH.</text>
</comment>
<dbReference type="HOGENOM" id="CLU_039592_4_1_7"/>
<dbReference type="EMBL" id="AM180252">
    <property type="protein sequence ID" value="CAJ54218.1"/>
    <property type="molecule type" value="Genomic_DNA"/>
</dbReference>
<dbReference type="Pfam" id="PF08545">
    <property type="entry name" value="ACP_syn_III"/>
    <property type="match status" value="1"/>
</dbReference>
<dbReference type="FunFam" id="3.40.47.10:FF:000004">
    <property type="entry name" value="3-oxoacyl-[acyl-carrier-protein] synthase 3"/>
    <property type="match status" value="1"/>
</dbReference>
<reference evidence="16 17" key="1">
    <citation type="submission" date="2005-11" db="EMBL/GenBank/DDBJ databases">
        <title>The complete genome sequence of Lawsonia intracellularis: the causative agent of proliferative enteropathy.</title>
        <authorList>
            <person name="Kaur K."/>
            <person name="Zhang Q."/>
            <person name="Beckler D."/>
            <person name="Munir S."/>
            <person name="Li L."/>
            <person name="Kinsley K."/>
            <person name="Herron L."/>
            <person name="Peterson A."/>
            <person name="May B."/>
            <person name="Singh S."/>
            <person name="Gebhart C."/>
            <person name="Kapur V."/>
        </authorList>
    </citation>
    <scope>NUCLEOTIDE SEQUENCE [LARGE SCALE GENOMIC DNA]</scope>
    <source>
        <strain evidence="16 17">PHE/MN1-00</strain>
    </source>
</reference>
<keyword evidence="4 13" id="KW-0963">Cytoplasm</keyword>
<dbReference type="InterPro" id="IPR016039">
    <property type="entry name" value="Thiolase-like"/>
</dbReference>
<evidence type="ECO:0000256" key="13">
    <source>
        <dbReference type="HAMAP-Rule" id="MF_01815"/>
    </source>
</evidence>
<dbReference type="STRING" id="363253.LI0162"/>
<comment type="function">
    <text evidence="13">Catalyzes the condensation reaction of fatty acid synthesis by the addition to an acyl acceptor of two carbons from malonyl-ACP. Catalyzes the first condensation reaction which initiates fatty acid synthesis and may therefore play a role in governing the total rate of fatty acid production. Possesses both acetoacetyl-ACP synthase and acetyl transacylase activities. Its substrate specificity determines the biosynthesis of branched-chain and/or straight-chain of fatty acids.</text>
</comment>
<accession>Q1MS08</accession>
<evidence type="ECO:0000256" key="4">
    <source>
        <dbReference type="ARBA" id="ARBA00022490"/>
    </source>
</evidence>
<dbReference type="GO" id="GO:0033818">
    <property type="term" value="F:beta-ketoacyl-acyl-carrier-protein synthase III activity"/>
    <property type="evidence" value="ECO:0007669"/>
    <property type="project" value="UniProtKB-UniRule"/>
</dbReference>
<dbReference type="AlphaFoldDB" id="Q1MS08"/>
<evidence type="ECO:0000313" key="16">
    <source>
        <dbReference type="EMBL" id="CAJ54218.1"/>
    </source>
</evidence>
<evidence type="ECO:0000259" key="15">
    <source>
        <dbReference type="Pfam" id="PF08545"/>
    </source>
</evidence>
<evidence type="ECO:0000313" key="17">
    <source>
        <dbReference type="Proteomes" id="UP000002430"/>
    </source>
</evidence>
<dbReference type="InterPro" id="IPR013747">
    <property type="entry name" value="ACP_syn_III_C"/>
</dbReference>
<dbReference type="InterPro" id="IPR004655">
    <property type="entry name" value="FabH"/>
</dbReference>
<dbReference type="UniPathway" id="UPA00094"/>
<proteinExistence type="inferred from homology"/>
<comment type="subunit">
    <text evidence="13">Homodimer.</text>
</comment>
<dbReference type="HAMAP" id="MF_01815">
    <property type="entry name" value="FabH"/>
    <property type="match status" value="1"/>
</dbReference>
<keyword evidence="7 13" id="KW-0276">Fatty acid metabolism</keyword>